<evidence type="ECO:0000313" key="1">
    <source>
        <dbReference type="EMBL" id="MFB2653436.1"/>
    </source>
</evidence>
<dbReference type="RefSeq" id="WP_374919313.1">
    <property type="nucleotide sequence ID" value="NZ_JBHFGJ010000005.1"/>
</dbReference>
<name>A0ABV4VWT5_9GAMM</name>
<dbReference type="EMBL" id="JBHFGJ010000005">
    <property type="protein sequence ID" value="MFB2653436.1"/>
    <property type="molecule type" value="Genomic_DNA"/>
</dbReference>
<evidence type="ECO:0000313" key="2">
    <source>
        <dbReference type="Proteomes" id="UP001576726"/>
    </source>
</evidence>
<comment type="caution">
    <text evidence="1">The sequence shown here is derived from an EMBL/GenBank/DDBJ whole genome shotgun (WGS) entry which is preliminary data.</text>
</comment>
<accession>A0ABV4VWT5</accession>
<reference evidence="1 2" key="1">
    <citation type="submission" date="2024-09" db="EMBL/GenBank/DDBJ databases">
        <authorList>
            <person name="Zhang Y."/>
        </authorList>
    </citation>
    <scope>NUCLEOTIDE SEQUENCE [LARGE SCALE GENOMIC DNA]</scope>
    <source>
        <strain evidence="1 2">SH314</strain>
    </source>
</reference>
<organism evidence="1 2">
    <name type="scientific">Shewanella seohaensis</name>
    <dbReference type="NCBI Taxonomy" id="755175"/>
    <lineage>
        <taxon>Bacteria</taxon>
        <taxon>Pseudomonadati</taxon>
        <taxon>Pseudomonadota</taxon>
        <taxon>Gammaproteobacteria</taxon>
        <taxon>Alteromonadales</taxon>
        <taxon>Shewanellaceae</taxon>
        <taxon>Shewanella</taxon>
    </lineage>
</organism>
<proteinExistence type="predicted"/>
<protein>
    <recommendedName>
        <fullName evidence="3">HTH cro/C1-type domain-containing protein</fullName>
    </recommendedName>
</protein>
<sequence length="82" mass="8910">MSVLIALGQQFRKARAQHGCSAGTIGNLINVTQSEWLAFELGMKTRQPLTVVQLKKAADFIKLQIKPATIANALRGRDAAAY</sequence>
<gene>
    <name evidence="1" type="ORF">ACE02L_11900</name>
</gene>
<keyword evidence="2" id="KW-1185">Reference proteome</keyword>
<evidence type="ECO:0008006" key="3">
    <source>
        <dbReference type="Google" id="ProtNLM"/>
    </source>
</evidence>
<dbReference type="Proteomes" id="UP001576726">
    <property type="component" value="Unassembled WGS sequence"/>
</dbReference>